<dbReference type="SUPFAM" id="SSF102588">
    <property type="entry name" value="LmbE-like"/>
    <property type="match status" value="1"/>
</dbReference>
<dbReference type="GO" id="GO:0016811">
    <property type="term" value="F:hydrolase activity, acting on carbon-nitrogen (but not peptide) bonds, in linear amides"/>
    <property type="evidence" value="ECO:0007669"/>
    <property type="project" value="TreeGrafter"/>
</dbReference>
<keyword evidence="1" id="KW-0862">Zinc</keyword>
<dbReference type="InterPro" id="IPR024078">
    <property type="entry name" value="LmbE-like_dom_sf"/>
</dbReference>
<dbReference type="GO" id="GO:0016137">
    <property type="term" value="P:glycoside metabolic process"/>
    <property type="evidence" value="ECO:0007669"/>
    <property type="project" value="UniProtKB-ARBA"/>
</dbReference>
<keyword evidence="3" id="KW-1185">Reference proteome</keyword>
<dbReference type="Proteomes" id="UP000317303">
    <property type="component" value="Unassembled WGS sequence"/>
</dbReference>
<dbReference type="OrthoDB" id="3514174at2"/>
<sequence>MADTAELEVMPDDWQRALAVVAHPDDLEYGGAGAVARWTREGRSVVYTLATRGEAGIDGMRPEEAALVREREQIAAARVVGVETVEFLDHADGVVEYGLPLRRDIAAAIRRHRPELVIMTNHRDTWPGGPWLNMADHRHVGLATLDAVRDAANRWVFRELLDDGLEPWDGVRWVAAVASPRATHAVDITATIDLAVESLREHRAYLEGLGDASMADPSFIRAAAAEAGTRFGGGLACNFELIPM</sequence>
<dbReference type="PANTHER" id="PTHR12993:SF28">
    <property type="entry name" value="LMBE FAMILY PROTEIN"/>
    <property type="match status" value="1"/>
</dbReference>
<organism evidence="2 3">
    <name type="scientific">Prauserella rugosa</name>
    <dbReference type="NCBI Taxonomy" id="43354"/>
    <lineage>
        <taxon>Bacteria</taxon>
        <taxon>Bacillati</taxon>
        <taxon>Actinomycetota</taxon>
        <taxon>Actinomycetes</taxon>
        <taxon>Pseudonocardiales</taxon>
        <taxon>Pseudonocardiaceae</taxon>
        <taxon>Prauserella</taxon>
    </lineage>
</organism>
<comment type="caution">
    <text evidence="2">The sequence shown here is derived from an EMBL/GenBank/DDBJ whole genome shotgun (WGS) entry which is preliminary data.</text>
</comment>
<dbReference type="InterPro" id="IPR003737">
    <property type="entry name" value="GlcNAc_PI_deacetylase-related"/>
</dbReference>
<reference evidence="2 3" key="1">
    <citation type="submission" date="2019-07" db="EMBL/GenBank/DDBJ databases">
        <title>R&amp;d 2014.</title>
        <authorList>
            <person name="Klenk H.-P."/>
        </authorList>
    </citation>
    <scope>NUCLEOTIDE SEQUENCE [LARGE SCALE GENOMIC DNA]</scope>
    <source>
        <strain evidence="2 3">DSM 43194</strain>
    </source>
</reference>
<gene>
    <name evidence="2" type="ORF">JD82_02065</name>
</gene>
<proteinExistence type="predicted"/>
<dbReference type="Pfam" id="PF02585">
    <property type="entry name" value="PIG-L"/>
    <property type="match status" value="1"/>
</dbReference>
<dbReference type="AlphaFoldDB" id="A0A660CEU7"/>
<accession>A0A660CEU7</accession>
<dbReference type="PANTHER" id="PTHR12993">
    <property type="entry name" value="N-ACETYLGLUCOSAMINYL-PHOSPHATIDYLINOSITOL DE-N-ACETYLASE-RELATED"/>
    <property type="match status" value="1"/>
</dbReference>
<evidence type="ECO:0000313" key="3">
    <source>
        <dbReference type="Proteomes" id="UP000317303"/>
    </source>
</evidence>
<evidence type="ECO:0000256" key="1">
    <source>
        <dbReference type="ARBA" id="ARBA00022833"/>
    </source>
</evidence>
<evidence type="ECO:0000313" key="2">
    <source>
        <dbReference type="EMBL" id="TWH20223.1"/>
    </source>
</evidence>
<protein>
    <submittedName>
        <fullName evidence="2">LmbE family N-acetylglucosaminyl deacetylase</fullName>
    </submittedName>
</protein>
<name>A0A660CEU7_9PSEU</name>
<dbReference type="EMBL" id="VLJV01000001">
    <property type="protein sequence ID" value="TWH20223.1"/>
    <property type="molecule type" value="Genomic_DNA"/>
</dbReference>
<dbReference type="Gene3D" id="3.40.50.10320">
    <property type="entry name" value="LmbE-like"/>
    <property type="match status" value="1"/>
</dbReference>